<dbReference type="SMART" id="SM00382">
    <property type="entry name" value="AAA"/>
    <property type="match status" value="1"/>
</dbReference>
<dbReference type="AlphaFoldDB" id="A0A502HCI7"/>
<keyword evidence="5 7" id="KW-0067">ATP-binding</keyword>
<evidence type="ECO:0000256" key="3">
    <source>
        <dbReference type="ARBA" id="ARBA00022458"/>
    </source>
</evidence>
<feature type="domain" description="ABC transporter" evidence="6">
    <location>
        <begin position="5"/>
        <end position="232"/>
    </location>
</feature>
<dbReference type="InterPro" id="IPR003439">
    <property type="entry name" value="ABC_transporter-like_ATP-bd"/>
</dbReference>
<name>A0A502HCI7_9BACT</name>
<dbReference type="OrthoDB" id="9780828at2"/>
<evidence type="ECO:0000256" key="2">
    <source>
        <dbReference type="ARBA" id="ARBA00022448"/>
    </source>
</evidence>
<evidence type="ECO:0000313" key="8">
    <source>
        <dbReference type="Proteomes" id="UP000317646"/>
    </source>
</evidence>
<dbReference type="InterPro" id="IPR003593">
    <property type="entry name" value="AAA+_ATPase"/>
</dbReference>
<keyword evidence="4" id="KW-0547">Nucleotide-binding</keyword>
<comment type="similarity">
    <text evidence="1">Belongs to the ABC transporter superfamily.</text>
</comment>
<dbReference type="RefSeq" id="WP_140465012.1">
    <property type="nucleotide sequence ID" value="NZ_RCYZ01000001.1"/>
</dbReference>
<dbReference type="InterPro" id="IPR050763">
    <property type="entry name" value="ABC_transporter_ATP-binding"/>
</dbReference>
<evidence type="ECO:0000256" key="1">
    <source>
        <dbReference type="ARBA" id="ARBA00005417"/>
    </source>
</evidence>
<dbReference type="InterPro" id="IPR025302">
    <property type="entry name" value="DrrA1/2-like_C"/>
</dbReference>
<keyword evidence="3" id="KW-0536">Nodulation</keyword>
<organism evidence="7 8">
    <name type="scientific">Hymenobacter nivis</name>
    <dbReference type="NCBI Taxonomy" id="1850093"/>
    <lineage>
        <taxon>Bacteria</taxon>
        <taxon>Pseudomonadati</taxon>
        <taxon>Bacteroidota</taxon>
        <taxon>Cytophagia</taxon>
        <taxon>Cytophagales</taxon>
        <taxon>Hymenobacteraceae</taxon>
        <taxon>Hymenobacter</taxon>
    </lineage>
</organism>
<dbReference type="PANTHER" id="PTHR42711">
    <property type="entry name" value="ABC TRANSPORTER ATP-BINDING PROTEIN"/>
    <property type="match status" value="1"/>
</dbReference>
<keyword evidence="8" id="KW-1185">Reference proteome</keyword>
<dbReference type="PROSITE" id="PS50893">
    <property type="entry name" value="ABC_TRANSPORTER_2"/>
    <property type="match status" value="1"/>
</dbReference>
<evidence type="ECO:0000256" key="4">
    <source>
        <dbReference type="ARBA" id="ARBA00022741"/>
    </source>
</evidence>
<dbReference type="PANTHER" id="PTHR42711:SF5">
    <property type="entry name" value="ABC TRANSPORTER ATP-BINDING PROTEIN NATA"/>
    <property type="match status" value="1"/>
</dbReference>
<gene>
    <name evidence="7" type="ORF">EAH73_03090</name>
</gene>
<dbReference type="InterPro" id="IPR027417">
    <property type="entry name" value="P-loop_NTPase"/>
</dbReference>
<dbReference type="SUPFAM" id="SSF52540">
    <property type="entry name" value="P-loop containing nucleoside triphosphate hydrolases"/>
    <property type="match status" value="1"/>
</dbReference>
<dbReference type="GO" id="GO:0005524">
    <property type="term" value="F:ATP binding"/>
    <property type="evidence" value="ECO:0007669"/>
    <property type="project" value="UniProtKB-KW"/>
</dbReference>
<sequence length="311" mass="34925">MTPILEALDVRKTYAAHTALDGVSLAIPEQSIFGLLGPNGAGKTSLIRIITQITGADGGEIRFRGQRLGPEHIGRIGYLPEERGLYKKMKVGEQLLYLAQLRGLTRADAKARIKQWLMRLDLVPWAEKNVEDLSKGMQQKVQFIATVLHQPELIILDEPFSGFDPINANLIKDEILALREQGATIIFSTHRMESVEELCDSIALINKSHKVLDGPVSAIKNQFKTNTYEVEGKGRPILSHPDFEVVEQKARENDHFYARVRLHAGTTPNELLRFLIGQVEVHAFRERIPSINEIFIQRVGETMPETATYAN</sequence>
<evidence type="ECO:0000313" key="7">
    <source>
        <dbReference type="EMBL" id="TPG72231.1"/>
    </source>
</evidence>
<proteinExistence type="inferred from homology"/>
<dbReference type="Pfam" id="PF00005">
    <property type="entry name" value="ABC_tran"/>
    <property type="match status" value="1"/>
</dbReference>
<comment type="caution">
    <text evidence="7">The sequence shown here is derived from an EMBL/GenBank/DDBJ whole genome shotgun (WGS) entry which is preliminary data.</text>
</comment>
<dbReference type="InterPro" id="IPR017871">
    <property type="entry name" value="ABC_transporter-like_CS"/>
</dbReference>
<evidence type="ECO:0000256" key="5">
    <source>
        <dbReference type="ARBA" id="ARBA00022840"/>
    </source>
</evidence>
<dbReference type="PROSITE" id="PS00211">
    <property type="entry name" value="ABC_TRANSPORTER_1"/>
    <property type="match status" value="1"/>
</dbReference>
<dbReference type="EMBL" id="RCYZ01000001">
    <property type="protein sequence ID" value="TPG72231.1"/>
    <property type="molecule type" value="Genomic_DNA"/>
</dbReference>
<dbReference type="Gene3D" id="3.40.50.300">
    <property type="entry name" value="P-loop containing nucleotide triphosphate hydrolases"/>
    <property type="match status" value="1"/>
</dbReference>
<dbReference type="GO" id="GO:0016887">
    <property type="term" value="F:ATP hydrolysis activity"/>
    <property type="evidence" value="ECO:0007669"/>
    <property type="project" value="InterPro"/>
</dbReference>
<reference evidence="7 8" key="1">
    <citation type="journal article" date="2019" name="Environ. Microbiol.">
        <title>Species interactions and distinct microbial communities in high Arctic permafrost affected cryosols are associated with the CH4 and CO2 gas fluxes.</title>
        <authorList>
            <person name="Altshuler I."/>
            <person name="Hamel J."/>
            <person name="Turney S."/>
            <person name="Magnuson E."/>
            <person name="Levesque R."/>
            <person name="Greer C."/>
            <person name="Whyte L.G."/>
        </authorList>
    </citation>
    <scope>NUCLEOTIDE SEQUENCE [LARGE SCALE GENOMIC DNA]</scope>
    <source>
        <strain evidence="7 8">S9.2P</strain>
    </source>
</reference>
<evidence type="ECO:0000259" key="6">
    <source>
        <dbReference type="PROSITE" id="PS50893"/>
    </source>
</evidence>
<dbReference type="Proteomes" id="UP000317646">
    <property type="component" value="Unassembled WGS sequence"/>
</dbReference>
<dbReference type="Pfam" id="PF13732">
    <property type="entry name" value="DrrA1-3_C"/>
    <property type="match status" value="1"/>
</dbReference>
<accession>A0A502HCI7</accession>
<keyword evidence="2" id="KW-0813">Transport</keyword>
<protein>
    <submittedName>
        <fullName evidence="7">ATP-binding cassette domain-containing protein</fullName>
    </submittedName>
</protein>